<reference evidence="1" key="1">
    <citation type="submission" date="2018-05" db="EMBL/GenBank/DDBJ databases">
        <authorList>
            <person name="Lanie J.A."/>
            <person name="Ng W.-L."/>
            <person name="Kazmierczak K.M."/>
            <person name="Andrzejewski T.M."/>
            <person name="Davidsen T.M."/>
            <person name="Wayne K.J."/>
            <person name="Tettelin H."/>
            <person name="Glass J.I."/>
            <person name="Rusch D."/>
            <person name="Podicherti R."/>
            <person name="Tsui H.-C.T."/>
            <person name="Winkler M.E."/>
        </authorList>
    </citation>
    <scope>NUCLEOTIDE SEQUENCE</scope>
</reference>
<gene>
    <name evidence="1" type="ORF">METZ01_LOCUS436067</name>
</gene>
<dbReference type="AlphaFoldDB" id="A0A382YIY4"/>
<protein>
    <submittedName>
        <fullName evidence="1">Uncharacterized protein</fullName>
    </submittedName>
</protein>
<evidence type="ECO:0000313" key="1">
    <source>
        <dbReference type="EMBL" id="SVD83213.1"/>
    </source>
</evidence>
<proteinExistence type="predicted"/>
<feature type="non-terminal residue" evidence="1">
    <location>
        <position position="36"/>
    </location>
</feature>
<sequence length="36" mass="3839">MIKTVASQGLFHPATDIAHTNTLETLHYAGLSAKSN</sequence>
<name>A0A382YIY4_9ZZZZ</name>
<dbReference type="EMBL" id="UINC01176199">
    <property type="protein sequence ID" value="SVD83213.1"/>
    <property type="molecule type" value="Genomic_DNA"/>
</dbReference>
<accession>A0A382YIY4</accession>
<organism evidence="1">
    <name type="scientific">marine metagenome</name>
    <dbReference type="NCBI Taxonomy" id="408172"/>
    <lineage>
        <taxon>unclassified sequences</taxon>
        <taxon>metagenomes</taxon>
        <taxon>ecological metagenomes</taxon>
    </lineage>
</organism>